<keyword evidence="4" id="KW-1003">Cell membrane</keyword>
<feature type="region of interest" description="Disordered" evidence="16">
    <location>
        <begin position="892"/>
        <end position="945"/>
    </location>
</feature>
<dbReference type="EMBL" id="BTSY01000001">
    <property type="protein sequence ID" value="GMT10595.1"/>
    <property type="molecule type" value="Genomic_DNA"/>
</dbReference>
<dbReference type="Gene3D" id="1.10.287.70">
    <property type="match status" value="1"/>
</dbReference>
<dbReference type="PRINTS" id="PR00177">
    <property type="entry name" value="NMDARECEPTOR"/>
</dbReference>
<gene>
    <name evidence="21" type="ORF">PFISCL1PPCAC_1892</name>
</gene>
<dbReference type="Gene3D" id="3.40.190.10">
    <property type="entry name" value="Periplasmic binding protein-like II"/>
    <property type="match status" value="3"/>
</dbReference>
<evidence type="ECO:0000256" key="9">
    <source>
        <dbReference type="ARBA" id="ARBA00023170"/>
    </source>
</evidence>
<dbReference type="InterPro" id="IPR001508">
    <property type="entry name" value="Iono_Glu_rcpt_met"/>
</dbReference>
<evidence type="ECO:0000256" key="16">
    <source>
        <dbReference type="SAM" id="MobiDB-lite"/>
    </source>
</evidence>
<evidence type="ECO:0000259" key="19">
    <source>
        <dbReference type="SMART" id="SM00079"/>
    </source>
</evidence>
<keyword evidence="15" id="KW-1015">Disulfide bond</keyword>
<dbReference type="SUPFAM" id="SSF81324">
    <property type="entry name" value="Voltage-gated potassium channels"/>
    <property type="match status" value="1"/>
</dbReference>
<feature type="binding site" evidence="13">
    <location>
        <position position="493"/>
    </location>
    <ligand>
        <name>L-glutamate</name>
        <dbReference type="ChEBI" id="CHEBI:29985"/>
    </ligand>
</feature>
<dbReference type="SMART" id="SM00079">
    <property type="entry name" value="PBPe"/>
    <property type="match status" value="1"/>
</dbReference>
<feature type="non-terminal residue" evidence="21">
    <location>
        <position position="1"/>
    </location>
</feature>
<evidence type="ECO:0000256" key="5">
    <source>
        <dbReference type="ARBA" id="ARBA00022692"/>
    </source>
</evidence>
<dbReference type="GO" id="GO:0005886">
    <property type="term" value="C:plasma membrane"/>
    <property type="evidence" value="ECO:0007669"/>
    <property type="project" value="UniProtKB-SubCell"/>
</dbReference>
<feature type="domain" description="Ionotropic glutamate receptor C-terminal" evidence="19">
    <location>
        <begin position="417"/>
        <end position="810"/>
    </location>
</feature>
<keyword evidence="7" id="KW-0406">Ion transport</keyword>
<feature type="site" description="Interaction with the cone snail toxin Con-ikot-ikot" evidence="14">
    <location>
        <position position="671"/>
    </location>
</feature>
<dbReference type="SMART" id="SM00918">
    <property type="entry name" value="Lig_chan-Glu_bd"/>
    <property type="match status" value="1"/>
</dbReference>
<dbReference type="GO" id="GO:0038023">
    <property type="term" value="F:signaling receptor activity"/>
    <property type="evidence" value="ECO:0007669"/>
    <property type="project" value="InterPro"/>
</dbReference>
<keyword evidence="10" id="KW-0325">Glycoprotein</keyword>
<evidence type="ECO:0000256" key="15">
    <source>
        <dbReference type="PIRSR" id="PIRSR601508-3"/>
    </source>
</evidence>
<comment type="similarity">
    <text evidence="2">Belongs to the glutamate-gated ion channel (TC 1.A.10.1) family.</text>
</comment>
<evidence type="ECO:0000313" key="22">
    <source>
        <dbReference type="Proteomes" id="UP001432322"/>
    </source>
</evidence>
<dbReference type="InterPro" id="IPR015683">
    <property type="entry name" value="Ionotropic_Glu_rcpt"/>
</dbReference>
<feature type="chain" id="PRO_5043854095" description="Glr-3" evidence="18">
    <location>
        <begin position="17"/>
        <end position="945"/>
    </location>
</feature>
<evidence type="ECO:0000256" key="18">
    <source>
        <dbReference type="SAM" id="SignalP"/>
    </source>
</evidence>
<keyword evidence="12" id="KW-0407">Ion channel</keyword>
<feature type="binding site" evidence="13">
    <location>
        <position position="500"/>
    </location>
    <ligand>
        <name>L-glutamate</name>
        <dbReference type="ChEBI" id="CHEBI:29985"/>
    </ligand>
</feature>
<evidence type="ECO:0000256" key="7">
    <source>
        <dbReference type="ARBA" id="ARBA00023065"/>
    </source>
</evidence>
<evidence type="ECO:0000256" key="1">
    <source>
        <dbReference type="ARBA" id="ARBA00004651"/>
    </source>
</evidence>
<reference evidence="21" key="1">
    <citation type="submission" date="2023-10" db="EMBL/GenBank/DDBJ databases">
        <title>Genome assembly of Pristionchus species.</title>
        <authorList>
            <person name="Yoshida K."/>
            <person name="Sommer R.J."/>
        </authorList>
    </citation>
    <scope>NUCLEOTIDE SEQUENCE</scope>
    <source>
        <strain evidence="21">RS5133</strain>
    </source>
</reference>
<dbReference type="AlphaFoldDB" id="A0AAV5UTN3"/>
<feature type="signal peptide" evidence="18">
    <location>
        <begin position="1"/>
        <end position="16"/>
    </location>
</feature>
<accession>A0AAV5UTN3</accession>
<feature type="compositionally biased region" description="Low complexity" evidence="16">
    <location>
        <begin position="893"/>
        <end position="916"/>
    </location>
</feature>
<feature type="transmembrane region" description="Helical" evidence="17">
    <location>
        <begin position="832"/>
        <end position="852"/>
    </location>
</feature>
<dbReference type="SUPFAM" id="SSF53850">
    <property type="entry name" value="Periplasmic binding protein-like II"/>
    <property type="match status" value="1"/>
</dbReference>
<dbReference type="GO" id="GO:0015276">
    <property type="term" value="F:ligand-gated monoatomic ion channel activity"/>
    <property type="evidence" value="ECO:0007669"/>
    <property type="project" value="InterPro"/>
</dbReference>
<keyword evidence="22" id="KW-1185">Reference proteome</keyword>
<organism evidence="21 22">
    <name type="scientific">Pristionchus fissidentatus</name>
    <dbReference type="NCBI Taxonomy" id="1538716"/>
    <lineage>
        <taxon>Eukaryota</taxon>
        <taxon>Metazoa</taxon>
        <taxon>Ecdysozoa</taxon>
        <taxon>Nematoda</taxon>
        <taxon>Chromadorea</taxon>
        <taxon>Rhabditida</taxon>
        <taxon>Rhabditina</taxon>
        <taxon>Diplogasteromorpha</taxon>
        <taxon>Diplogasteroidea</taxon>
        <taxon>Neodiplogasteridae</taxon>
        <taxon>Pristionchus</taxon>
    </lineage>
</organism>
<feature type="binding site" evidence="13">
    <location>
        <position position="747"/>
    </location>
    <ligand>
        <name>L-glutamate</name>
        <dbReference type="ChEBI" id="CHEBI:29985"/>
    </ligand>
</feature>
<evidence type="ECO:0000256" key="10">
    <source>
        <dbReference type="ARBA" id="ARBA00023180"/>
    </source>
</evidence>
<protein>
    <recommendedName>
        <fullName evidence="23">Glr-3</fullName>
    </recommendedName>
</protein>
<evidence type="ECO:0000256" key="12">
    <source>
        <dbReference type="ARBA" id="ARBA00023303"/>
    </source>
</evidence>
<name>A0AAV5UTN3_9BILA</name>
<comment type="caution">
    <text evidence="21">The sequence shown here is derived from an EMBL/GenBank/DDBJ whole genome shotgun (WGS) entry which is preliminary data.</text>
</comment>
<evidence type="ECO:0000256" key="8">
    <source>
        <dbReference type="ARBA" id="ARBA00023136"/>
    </source>
</evidence>
<comment type="subcellular location">
    <subcellularLocation>
        <location evidence="1">Cell membrane</location>
        <topology evidence="1">Multi-pass membrane protein</topology>
    </subcellularLocation>
</comment>
<dbReference type="Pfam" id="PF10613">
    <property type="entry name" value="Lig_chan-Glu_bd"/>
    <property type="match status" value="1"/>
</dbReference>
<feature type="transmembrane region" description="Helical" evidence="17">
    <location>
        <begin position="538"/>
        <end position="558"/>
    </location>
</feature>
<dbReference type="InterPro" id="IPR001320">
    <property type="entry name" value="Iontro_rcpt_C"/>
</dbReference>
<evidence type="ECO:0000256" key="4">
    <source>
        <dbReference type="ARBA" id="ARBA00022475"/>
    </source>
</evidence>
<feature type="binding site" evidence="13">
    <location>
        <position position="495"/>
    </location>
    <ligand>
        <name>L-glutamate</name>
        <dbReference type="ChEBI" id="CHEBI:29985"/>
    </ligand>
</feature>
<dbReference type="FunFam" id="1.10.287.70:FF:000080">
    <property type="entry name" value="Glutamate receptor ionotropic, kainate"/>
    <property type="match status" value="1"/>
</dbReference>
<feature type="domain" description="Ionotropic glutamate receptor L-glutamate and glycine-binding" evidence="20">
    <location>
        <begin position="427"/>
        <end position="484"/>
    </location>
</feature>
<feature type="compositionally biased region" description="Basic and acidic residues" evidence="16">
    <location>
        <begin position="924"/>
        <end position="939"/>
    </location>
</feature>
<keyword evidence="6 17" id="KW-1133">Transmembrane helix</keyword>
<feature type="site" description="Crucial to convey clamshell closure to channel opening" evidence="14">
    <location>
        <position position="644"/>
    </location>
</feature>
<feature type="binding site" evidence="13">
    <location>
        <position position="666"/>
    </location>
    <ligand>
        <name>L-glutamate</name>
        <dbReference type="ChEBI" id="CHEBI:29985"/>
    </ligand>
</feature>
<evidence type="ECO:0000313" key="21">
    <source>
        <dbReference type="EMBL" id="GMT10595.1"/>
    </source>
</evidence>
<dbReference type="CDD" id="cd13717">
    <property type="entry name" value="PBP2_iGluR_putative"/>
    <property type="match status" value="1"/>
</dbReference>
<keyword evidence="9" id="KW-0675">Receptor</keyword>
<proteinExistence type="inferred from homology"/>
<evidence type="ECO:0008006" key="23">
    <source>
        <dbReference type="Google" id="ProtNLM"/>
    </source>
</evidence>
<evidence type="ECO:0000256" key="6">
    <source>
        <dbReference type="ARBA" id="ARBA00022989"/>
    </source>
</evidence>
<evidence type="ECO:0000256" key="17">
    <source>
        <dbReference type="SAM" id="Phobius"/>
    </source>
</evidence>
<evidence type="ECO:0000256" key="13">
    <source>
        <dbReference type="PIRSR" id="PIRSR601508-1"/>
    </source>
</evidence>
<keyword evidence="8 17" id="KW-0472">Membrane</keyword>
<keyword evidence="3" id="KW-0813">Transport</keyword>
<keyword evidence="5 17" id="KW-0812">Transmembrane</keyword>
<feature type="transmembrane region" description="Helical" evidence="17">
    <location>
        <begin position="614"/>
        <end position="637"/>
    </location>
</feature>
<evidence type="ECO:0000256" key="3">
    <source>
        <dbReference type="ARBA" id="ARBA00022448"/>
    </source>
</evidence>
<dbReference type="FunFam" id="3.40.190.10:FF:000142">
    <property type="entry name" value="Ionotropic receptor 25a"/>
    <property type="match status" value="1"/>
</dbReference>
<evidence type="ECO:0000256" key="2">
    <source>
        <dbReference type="ARBA" id="ARBA00008685"/>
    </source>
</evidence>
<dbReference type="Pfam" id="PF00060">
    <property type="entry name" value="Lig_chan"/>
    <property type="match status" value="1"/>
</dbReference>
<evidence type="ECO:0000259" key="20">
    <source>
        <dbReference type="SMART" id="SM00918"/>
    </source>
</evidence>
<keyword evidence="18" id="KW-0732">Signal</keyword>
<feature type="disulfide bond" evidence="15">
    <location>
        <begin position="759"/>
        <end position="817"/>
    </location>
</feature>
<keyword evidence="11" id="KW-1071">Ligand-gated ion channel</keyword>
<dbReference type="PANTHER" id="PTHR18966">
    <property type="entry name" value="IONOTROPIC GLUTAMATE RECEPTOR"/>
    <property type="match status" value="1"/>
</dbReference>
<feature type="disulfide bond" evidence="15">
    <location>
        <begin position="70"/>
        <end position="332"/>
    </location>
</feature>
<dbReference type="InterPro" id="IPR019594">
    <property type="entry name" value="Glu/Gly-bd"/>
</dbReference>
<evidence type="ECO:0000256" key="14">
    <source>
        <dbReference type="PIRSR" id="PIRSR601508-2"/>
    </source>
</evidence>
<evidence type="ECO:0000256" key="11">
    <source>
        <dbReference type="ARBA" id="ARBA00023286"/>
    </source>
</evidence>
<sequence length="945" mass="108762">GLFLLLSICLFGQIYSEDILLAYDSGDYYAIESIVPHFNISHMFYKDKTPAYLMLKTQVMLPNTTSDFLCDEISNASIIISVARDPNSIQALIELAAMARIPVIQVLFEPWKKSGYEMAENVTLPSDLPNYVSLIHPSLVFQSSIGDFFPLMNIKQDLVVLRDDIYSRGLNSWRSYLNELPVNVTFKNLALTPDRIRNQISILLNAENRRTIVFIATTENIQRWVYEASKYIEAGDLQMFAFTKDITPFTCDECSSVNMLWIRPYSTNKVQDIRDYNEFIVKNEINTELLYTIRPWEELDVSFYYDIMNASAQYIKAVNTTYGKYGYTAFNCLFESENTSLPLLPFLLARPVNEYGGYVEQTPNLFYEDVPVRAYRLWRRSNLPEERYSKMMANWTTNTGVMMYYDNLNELPYDIKTYRVVTIQQPPFVQRLPDGTFEGYCIDMMNLIAAQLNLTYTLYEVEDGSFGTIDDNGNWNGLMGALVSGSADFALAPLSVTSERENDVDFTVPYYDLVGTTILMKKTEQSYSLFRFLDVLEWPVWVCIAGAYLFTSFLLWIFEKFSPYSYSNNRERYKDDVEKREFTLKECLWFCMTSLTPQGGGEAPKNISGRLVAATWWLFGFIIIASYTANLAAFLTVSRLEQTVKSLDDLAKQYKIEYAPTKGSASETYFRRMAEIEERFYQIWKEMSLNESMTPRDRARLAVWDYPVSDRYTNMWRYMQECQLPESIDEAIHRVLTTPDGFAYIGDATEIKYATLTNCNLQQIGMEFSRKPFAMALHAGHPLKNNISNTILYLMNNRKLETLRDKWWNENPKKLVCRARDDDGEGISIENIGGVFIVIAAGMVAALIICGFEKFYHKRRAYLMARRKKNTPASSPVDSSIELDKIGGSGAILPPEFSSRSSLPPPFSSIDPNRSSIIRRRNSHVVEEGKQEEMEKKYDNPAYTD</sequence>
<dbReference type="Proteomes" id="UP001432322">
    <property type="component" value="Unassembled WGS sequence"/>
</dbReference>